<reference evidence="5 6" key="1">
    <citation type="submission" date="2019-01" db="EMBL/GenBank/DDBJ databases">
        <title>The draft genome of Rhizobium sp. 24NR.</title>
        <authorList>
            <person name="Liu L."/>
            <person name="Liang L."/>
            <person name="Shi S."/>
            <person name="Xu L."/>
            <person name="Wang X."/>
            <person name="Li L."/>
            <person name="Zhang X."/>
        </authorList>
    </citation>
    <scope>NUCLEOTIDE SEQUENCE [LARGE SCALE GENOMIC DNA]</scope>
    <source>
        <strain evidence="5 6">24NR</strain>
    </source>
</reference>
<gene>
    <name evidence="5" type="ORF">EPK99_00370</name>
</gene>
<organism evidence="5 6">
    <name type="scientific">Neorhizobium lilium</name>
    <dbReference type="NCBI Taxonomy" id="2503024"/>
    <lineage>
        <taxon>Bacteria</taxon>
        <taxon>Pseudomonadati</taxon>
        <taxon>Pseudomonadota</taxon>
        <taxon>Alphaproteobacteria</taxon>
        <taxon>Hyphomicrobiales</taxon>
        <taxon>Rhizobiaceae</taxon>
        <taxon>Rhizobium/Agrobacterium group</taxon>
        <taxon>Neorhizobium</taxon>
    </lineage>
</organism>
<dbReference type="InterPro" id="IPR008920">
    <property type="entry name" value="TF_FadR/GntR_C"/>
</dbReference>
<dbReference type="SUPFAM" id="SSF46785">
    <property type="entry name" value="Winged helix' DNA-binding domain"/>
    <property type="match status" value="2"/>
</dbReference>
<evidence type="ECO:0000256" key="2">
    <source>
        <dbReference type="ARBA" id="ARBA00023125"/>
    </source>
</evidence>
<keyword evidence="6" id="KW-1185">Reference proteome</keyword>
<dbReference type="SMART" id="SM00895">
    <property type="entry name" value="FCD"/>
    <property type="match status" value="1"/>
</dbReference>
<evidence type="ECO:0000259" key="4">
    <source>
        <dbReference type="SMART" id="SM00895"/>
    </source>
</evidence>
<feature type="domain" description="GntR C-terminal" evidence="4">
    <location>
        <begin position="156"/>
        <end position="284"/>
    </location>
</feature>
<sequence length="298" mass="33545">MKTKTVYKRTYNQCLDFLAGLELRQSLPSEPSMAARLGVSRTTVRAILAALSHSGIVAAQGRSKLLARAPLKGDYLSGGDLEPLTDRVERQFMAWMVGPDCSPGHVVNGLDLARQFGVSTSSVRDCLSRFSLFGLLEKQSNGRWRALGLTVDFVAELFDMREVMEFRAVERFVALPADHPAWHELAALEEEHHALLGDLERRFRDFSDLDHRFHRLIGSVAPNRFFGNIQGVMSLIFHYHYQWNKKDERLRNEIALTEHLAYIAGLRSGKPEQALSACRLHLETARTTMLDSIVVSPA</sequence>
<dbReference type="InterPro" id="IPR000524">
    <property type="entry name" value="Tscrpt_reg_HTH_GntR"/>
</dbReference>
<dbReference type="InterPro" id="IPR011711">
    <property type="entry name" value="GntR_C"/>
</dbReference>
<evidence type="ECO:0000256" key="1">
    <source>
        <dbReference type="ARBA" id="ARBA00023015"/>
    </source>
</evidence>
<evidence type="ECO:0000313" key="5">
    <source>
        <dbReference type="EMBL" id="RWX80835.1"/>
    </source>
</evidence>
<protein>
    <submittedName>
        <fullName evidence="5">GntR family transcriptional regulator</fullName>
    </submittedName>
</protein>
<dbReference type="RefSeq" id="WP_128440663.1">
    <property type="nucleotide sequence ID" value="NZ_SBIP01000001.1"/>
</dbReference>
<proteinExistence type="predicted"/>
<keyword evidence="3" id="KW-0804">Transcription</keyword>
<dbReference type="PANTHER" id="PTHR43537">
    <property type="entry name" value="TRANSCRIPTIONAL REGULATOR, GNTR FAMILY"/>
    <property type="match status" value="1"/>
</dbReference>
<dbReference type="GO" id="GO:0003677">
    <property type="term" value="F:DNA binding"/>
    <property type="evidence" value="ECO:0007669"/>
    <property type="project" value="UniProtKB-KW"/>
</dbReference>
<comment type="caution">
    <text evidence="5">The sequence shown here is derived from an EMBL/GenBank/DDBJ whole genome shotgun (WGS) entry which is preliminary data.</text>
</comment>
<keyword evidence="2" id="KW-0238">DNA-binding</keyword>
<dbReference type="Proteomes" id="UP000287687">
    <property type="component" value="Unassembled WGS sequence"/>
</dbReference>
<dbReference type="GO" id="GO:0003700">
    <property type="term" value="F:DNA-binding transcription factor activity"/>
    <property type="evidence" value="ECO:0007669"/>
    <property type="project" value="InterPro"/>
</dbReference>
<dbReference type="EMBL" id="SBIP01000001">
    <property type="protein sequence ID" value="RWX80835.1"/>
    <property type="molecule type" value="Genomic_DNA"/>
</dbReference>
<keyword evidence="1" id="KW-0805">Transcription regulation</keyword>
<dbReference type="OrthoDB" id="9799812at2"/>
<evidence type="ECO:0000256" key="3">
    <source>
        <dbReference type="ARBA" id="ARBA00023163"/>
    </source>
</evidence>
<accession>A0A444LKK9</accession>
<evidence type="ECO:0000313" key="6">
    <source>
        <dbReference type="Proteomes" id="UP000287687"/>
    </source>
</evidence>
<name>A0A444LKK9_9HYPH</name>
<dbReference type="PANTHER" id="PTHR43537:SF51">
    <property type="entry name" value="HTH-TYPE TRANSCRIPTIONAL REGULATOR LGOR-RELATED"/>
    <property type="match status" value="1"/>
</dbReference>
<dbReference type="SUPFAM" id="SSF48008">
    <property type="entry name" value="GntR ligand-binding domain-like"/>
    <property type="match status" value="1"/>
</dbReference>
<dbReference type="InterPro" id="IPR036388">
    <property type="entry name" value="WH-like_DNA-bd_sf"/>
</dbReference>
<dbReference type="Pfam" id="PF07729">
    <property type="entry name" value="FCD"/>
    <property type="match status" value="1"/>
</dbReference>
<dbReference type="Pfam" id="PF00392">
    <property type="entry name" value="GntR"/>
    <property type="match status" value="1"/>
</dbReference>
<dbReference type="AlphaFoldDB" id="A0A444LKK9"/>
<dbReference type="Gene3D" id="1.20.120.530">
    <property type="entry name" value="GntR ligand-binding domain-like"/>
    <property type="match status" value="1"/>
</dbReference>
<dbReference type="PRINTS" id="PR00035">
    <property type="entry name" value="HTHGNTR"/>
</dbReference>
<dbReference type="Gene3D" id="1.10.10.10">
    <property type="entry name" value="Winged helix-like DNA-binding domain superfamily/Winged helix DNA-binding domain"/>
    <property type="match status" value="1"/>
</dbReference>
<dbReference type="InterPro" id="IPR036390">
    <property type="entry name" value="WH_DNA-bd_sf"/>
</dbReference>